<dbReference type="Gene3D" id="3.30.450.30">
    <property type="entry name" value="Dynein light chain 2a, cytoplasmic"/>
    <property type="match status" value="1"/>
</dbReference>
<protein>
    <submittedName>
        <fullName evidence="2">Roadblock/LC7 domain-containing protein</fullName>
    </submittedName>
</protein>
<dbReference type="Proteomes" id="UP000190449">
    <property type="component" value="Unassembled WGS sequence"/>
</dbReference>
<reference evidence="3 5" key="3">
    <citation type="submission" date="2017-02" db="EMBL/GenBank/DDBJ databases">
        <authorList>
            <person name="Peterson S.W."/>
        </authorList>
    </citation>
    <scope>NUCLEOTIDE SEQUENCE [LARGE SCALE GENOMIC DNA]</scope>
    <source>
        <strain evidence="3 5">ATCC 43854</strain>
    </source>
</reference>
<evidence type="ECO:0000259" key="1">
    <source>
        <dbReference type="SMART" id="SM00960"/>
    </source>
</evidence>
<name>A0A1M6QH80_9BACT</name>
<gene>
    <name evidence="3" type="ORF">SAMN02745108_01341</name>
    <name evidence="2" type="ORF">SAMN05720469_10299</name>
</gene>
<dbReference type="RefSeq" id="WP_073302254.1">
    <property type="nucleotide sequence ID" value="NZ_FRAW01000002.1"/>
</dbReference>
<evidence type="ECO:0000313" key="2">
    <source>
        <dbReference type="EMBL" id="SHK19581.1"/>
    </source>
</evidence>
<evidence type="ECO:0000313" key="4">
    <source>
        <dbReference type="Proteomes" id="UP000184275"/>
    </source>
</evidence>
<evidence type="ECO:0000313" key="3">
    <source>
        <dbReference type="EMBL" id="SJZ68908.1"/>
    </source>
</evidence>
<evidence type="ECO:0000313" key="5">
    <source>
        <dbReference type="Proteomes" id="UP000190449"/>
    </source>
</evidence>
<accession>A0A1T4MQ94</accession>
<dbReference type="InterPro" id="IPR004942">
    <property type="entry name" value="Roadblock/LAMTOR2_dom"/>
</dbReference>
<proteinExistence type="predicted"/>
<organism evidence="2 4">
    <name type="scientific">Fibrobacter intestinalis</name>
    <dbReference type="NCBI Taxonomy" id="28122"/>
    <lineage>
        <taxon>Bacteria</taxon>
        <taxon>Pseudomonadati</taxon>
        <taxon>Fibrobacterota</taxon>
        <taxon>Fibrobacteria</taxon>
        <taxon>Fibrobacterales</taxon>
        <taxon>Fibrobacteraceae</taxon>
        <taxon>Fibrobacter</taxon>
    </lineage>
</organism>
<keyword evidence="4" id="KW-1185">Reference proteome</keyword>
<sequence>MSDFAVYTDDADRLRRLMQAYLTNVKADYIMLVHRDGSVISEVGTIGMDTVPLAVLSTASFGSAKQIGTMLGEGEFKSVSYTGEKRSIYIAPVESALLLVQIFSGNKLPNRIEDYNKLLVEKLIEAVPAFTQNTSKIHR</sequence>
<reference evidence="2" key="2">
    <citation type="submission" date="2016-11" db="EMBL/GenBank/DDBJ databases">
        <authorList>
            <person name="Jaros S."/>
            <person name="Januszkiewicz K."/>
            <person name="Wedrychowicz H."/>
        </authorList>
    </citation>
    <scope>NUCLEOTIDE SEQUENCE [LARGE SCALE GENOMIC DNA]</scope>
    <source>
        <strain evidence="2">UWOS</strain>
    </source>
</reference>
<dbReference type="Proteomes" id="UP000184275">
    <property type="component" value="Unassembled WGS sequence"/>
</dbReference>
<reference evidence="4" key="1">
    <citation type="submission" date="2016-11" db="EMBL/GenBank/DDBJ databases">
        <authorList>
            <person name="Varghese N."/>
            <person name="Submissions S."/>
        </authorList>
    </citation>
    <scope>NUCLEOTIDE SEQUENCE [LARGE SCALE GENOMIC DNA]</scope>
    <source>
        <strain evidence="4">UWOS</strain>
    </source>
</reference>
<dbReference type="EMBL" id="FUWU01000019">
    <property type="protein sequence ID" value="SJZ68908.1"/>
    <property type="molecule type" value="Genomic_DNA"/>
</dbReference>
<dbReference type="STRING" id="28122.SAMN02745108_01341"/>
<dbReference type="SUPFAM" id="SSF103196">
    <property type="entry name" value="Roadblock/LC7 domain"/>
    <property type="match status" value="1"/>
</dbReference>
<feature type="domain" description="Roadblock/LAMTOR2" evidence="1">
    <location>
        <begin position="15"/>
        <end position="102"/>
    </location>
</feature>
<accession>A0A1M6QH80</accession>
<dbReference type="EMBL" id="FRAW01000002">
    <property type="protein sequence ID" value="SHK19581.1"/>
    <property type="molecule type" value="Genomic_DNA"/>
</dbReference>
<dbReference type="Pfam" id="PF03259">
    <property type="entry name" value="Robl_LC7"/>
    <property type="match status" value="1"/>
</dbReference>
<dbReference type="SMART" id="SM00960">
    <property type="entry name" value="Robl_LC7"/>
    <property type="match status" value="1"/>
</dbReference>
<dbReference type="AlphaFoldDB" id="A0A1M6QH80"/>